<dbReference type="EMBL" id="PEQY01000001">
    <property type="protein sequence ID" value="PIM79045.1"/>
    <property type="molecule type" value="Genomic_DNA"/>
</dbReference>
<organism evidence="2 3">
    <name type="scientific">Fusobacterium pseudoperiodonticum</name>
    <dbReference type="NCBI Taxonomy" id="2663009"/>
    <lineage>
        <taxon>Bacteria</taxon>
        <taxon>Fusobacteriati</taxon>
        <taxon>Fusobacteriota</taxon>
        <taxon>Fusobacteriia</taxon>
        <taxon>Fusobacteriales</taxon>
        <taxon>Fusobacteriaceae</taxon>
        <taxon>Fusobacterium</taxon>
    </lineage>
</organism>
<evidence type="ECO:0000313" key="3">
    <source>
        <dbReference type="Proteomes" id="UP000229011"/>
    </source>
</evidence>
<dbReference type="RefSeq" id="WP_099957823.1">
    <property type="nucleotide sequence ID" value="NZ_PEQY01000001.1"/>
</dbReference>
<feature type="transmembrane region" description="Helical" evidence="1">
    <location>
        <begin position="41"/>
        <end position="59"/>
    </location>
</feature>
<accession>A0A2G9EDV0</accession>
<sequence>MKEILIEFYKIMLKNIGFILFCYLILVIIQIIYLYKSYEKKKLLLFIGNKILLLVSLIIEYYSNKYFGRYGIFVIFYVFGIYILNDNISTTQEEDLLEKEKLLIIDFMFFMLIGAIFMSLSGIFKI</sequence>
<keyword evidence="1" id="KW-0472">Membrane</keyword>
<keyword evidence="1" id="KW-1133">Transmembrane helix</keyword>
<comment type="caution">
    <text evidence="2">The sequence shown here is derived from an EMBL/GenBank/DDBJ whole genome shotgun (WGS) entry which is preliminary data.</text>
</comment>
<reference evidence="2 3" key="1">
    <citation type="submission" date="2017-11" db="EMBL/GenBank/DDBJ databases">
        <title>Genome sequencing of Fusobacterium periodonticum KCOM 1259.</title>
        <authorList>
            <person name="Kook J.-K."/>
            <person name="Park S.-N."/>
            <person name="Lim Y.K."/>
        </authorList>
    </citation>
    <scope>NUCLEOTIDE SEQUENCE [LARGE SCALE GENOMIC DNA]</scope>
    <source>
        <strain evidence="2 3">KCOM 1259</strain>
    </source>
</reference>
<proteinExistence type="predicted"/>
<feature type="transmembrane region" description="Helical" evidence="1">
    <location>
        <begin position="66"/>
        <end position="84"/>
    </location>
</feature>
<protein>
    <submittedName>
        <fullName evidence="2">Uncharacterized protein</fullName>
    </submittedName>
</protein>
<dbReference type="GeneID" id="93326957"/>
<evidence type="ECO:0000313" key="2">
    <source>
        <dbReference type="EMBL" id="PIM79045.1"/>
    </source>
</evidence>
<evidence type="ECO:0000256" key="1">
    <source>
        <dbReference type="SAM" id="Phobius"/>
    </source>
</evidence>
<feature type="transmembrane region" description="Helical" evidence="1">
    <location>
        <begin position="12"/>
        <end position="35"/>
    </location>
</feature>
<dbReference type="Proteomes" id="UP000229011">
    <property type="component" value="Unassembled WGS sequence"/>
</dbReference>
<name>A0A2G9EDV0_9FUSO</name>
<gene>
    <name evidence="2" type="ORF">CTM71_00520</name>
</gene>
<keyword evidence="1" id="KW-0812">Transmembrane</keyword>
<feature type="transmembrane region" description="Helical" evidence="1">
    <location>
        <begin position="104"/>
        <end position="124"/>
    </location>
</feature>
<dbReference type="AlphaFoldDB" id="A0A2G9EDV0"/>